<dbReference type="PANTHER" id="PTHR43750">
    <property type="entry name" value="UDP-GLUCOSE 6-DEHYDROGENASE TUAD"/>
    <property type="match status" value="1"/>
</dbReference>
<dbReference type="SUPFAM" id="SSF52413">
    <property type="entry name" value="UDP-glucose/GDP-mannose dehydrogenase C-terminal domain"/>
    <property type="match status" value="1"/>
</dbReference>
<dbReference type="GO" id="GO:0003979">
    <property type="term" value="F:UDP-glucose 6-dehydrogenase activity"/>
    <property type="evidence" value="ECO:0007669"/>
    <property type="project" value="InterPro"/>
</dbReference>
<name>A0A2M8Q8I8_9CHLR</name>
<protein>
    <submittedName>
        <fullName evidence="5">UDP-glucose 6-dehydrogenase</fullName>
    </submittedName>
</protein>
<reference evidence="5 6" key="1">
    <citation type="submission" date="2017-11" db="EMBL/GenBank/DDBJ databases">
        <title>Evolution of Phototrophy in the Chloroflexi Phylum Driven by Horizontal Gene Transfer.</title>
        <authorList>
            <person name="Ward L.M."/>
            <person name="Hemp J."/>
            <person name="Shih P.M."/>
            <person name="Mcglynn S.E."/>
            <person name="Fischer W."/>
        </authorList>
    </citation>
    <scope>NUCLEOTIDE SEQUENCE [LARGE SCALE GENOMIC DNA]</scope>
    <source>
        <strain evidence="5">JP3_7</strain>
    </source>
</reference>
<evidence type="ECO:0000256" key="2">
    <source>
        <dbReference type="PIRSR" id="PIRSR500134-2"/>
    </source>
</evidence>
<organism evidence="5 6">
    <name type="scientific">Candidatus Thermofonsia Clade 3 bacterium</name>
    <dbReference type="NCBI Taxonomy" id="2364212"/>
    <lineage>
        <taxon>Bacteria</taxon>
        <taxon>Bacillati</taxon>
        <taxon>Chloroflexota</taxon>
        <taxon>Candidatus Thermofontia</taxon>
        <taxon>Candidatus Thermofonsia Clade 3</taxon>
    </lineage>
</organism>
<feature type="domain" description="UDP-glucose/GDP-mannose dehydrogenase C-terminal" evidence="4">
    <location>
        <begin position="159"/>
        <end position="219"/>
    </location>
</feature>
<feature type="binding site" evidence="2">
    <location>
        <position position="49"/>
    </location>
    <ligand>
        <name>substrate</name>
    </ligand>
</feature>
<accession>A0A2M8Q8I8</accession>
<dbReference type="Pfam" id="PF03720">
    <property type="entry name" value="UDPG_MGDP_dh_C"/>
    <property type="match status" value="1"/>
</dbReference>
<dbReference type="PIRSF" id="PIRSF500134">
    <property type="entry name" value="UDPglc_DH_bac"/>
    <property type="match status" value="1"/>
</dbReference>
<dbReference type="SMART" id="SM00984">
    <property type="entry name" value="UDPG_MGDP_dh_C"/>
    <property type="match status" value="1"/>
</dbReference>
<dbReference type="InterPro" id="IPR008927">
    <property type="entry name" value="6-PGluconate_DH-like_C_sf"/>
</dbReference>
<dbReference type="Pfam" id="PF00984">
    <property type="entry name" value="UDPG_MGDP_dh"/>
    <property type="match status" value="1"/>
</dbReference>
<feature type="binding site" evidence="2">
    <location>
        <position position="166"/>
    </location>
    <ligand>
        <name>substrate</name>
    </ligand>
</feature>
<feature type="binding site" evidence="3">
    <location>
        <position position="173"/>
    </location>
    <ligand>
        <name>NAD(+)</name>
        <dbReference type="ChEBI" id="CHEBI:57540"/>
    </ligand>
</feature>
<feature type="non-terminal residue" evidence="5">
    <location>
        <position position="219"/>
    </location>
</feature>
<dbReference type="EMBL" id="PGTN01000474">
    <property type="protein sequence ID" value="PJF46094.1"/>
    <property type="molecule type" value="Genomic_DNA"/>
</dbReference>
<dbReference type="AlphaFoldDB" id="A0A2M8Q8I8"/>
<dbReference type="InterPro" id="IPR014026">
    <property type="entry name" value="UDP-Glc/GDP-Man_DH_dimer"/>
</dbReference>
<dbReference type="InterPro" id="IPR014027">
    <property type="entry name" value="UDP-Glc/GDP-Man_DH_C"/>
</dbReference>
<feature type="binding site" evidence="2">
    <location>
        <begin position="94"/>
        <end position="98"/>
    </location>
    <ligand>
        <name>substrate</name>
    </ligand>
</feature>
<proteinExistence type="predicted"/>
<gene>
    <name evidence="5" type="ORF">CUN48_15550</name>
</gene>
<dbReference type="InterPro" id="IPR028357">
    <property type="entry name" value="UDPglc_DH_bac"/>
</dbReference>
<dbReference type="Gene3D" id="1.20.5.100">
    <property type="entry name" value="Cytochrome c1, transmembrane anchor, C-terminal"/>
    <property type="match status" value="1"/>
</dbReference>
<dbReference type="GO" id="GO:0000271">
    <property type="term" value="P:polysaccharide biosynthetic process"/>
    <property type="evidence" value="ECO:0007669"/>
    <property type="project" value="InterPro"/>
</dbReference>
<evidence type="ECO:0000313" key="6">
    <source>
        <dbReference type="Proteomes" id="UP000230790"/>
    </source>
</evidence>
<dbReference type="InterPro" id="IPR036220">
    <property type="entry name" value="UDP-Glc/GDP-Man_DH_C_sf"/>
</dbReference>
<feature type="non-terminal residue" evidence="5">
    <location>
        <position position="1"/>
    </location>
</feature>
<dbReference type="PIRSF" id="PIRSF000124">
    <property type="entry name" value="UDPglc_GDPman_dh"/>
    <property type="match status" value="1"/>
</dbReference>
<dbReference type="InterPro" id="IPR017476">
    <property type="entry name" value="UDP-Glc/GDP-Man"/>
</dbReference>
<dbReference type="NCBIfam" id="TIGR03026">
    <property type="entry name" value="NDP-sugDHase"/>
    <property type="match status" value="1"/>
</dbReference>
<sequence length="219" mass="24202">GSAIYDFMNPDRVVIGSRDPEAAERVAQLHLPLRTRIIMTDLRTAEMIKYASNAFLATKISFINEIAVICEKLGADVREVAEGMGFDRRIGSQFLNAGLGYGGSCFPKDVKALEHMALVHGSHPSLLRAVIDINRDMRRWAVYNLRELLGGKLDGKRIGLMGLAFKPNTDDIREAPALGIAHMLRNEGALVSGYDPVAMANVARVDKQIRLAEEPTTWR</sequence>
<feature type="binding site" evidence="2">
    <location>
        <position position="102"/>
    </location>
    <ligand>
        <name>substrate</name>
    </ligand>
</feature>
<dbReference type="PANTHER" id="PTHR43750:SF3">
    <property type="entry name" value="UDP-GLUCOSE 6-DEHYDROGENASE TUAD"/>
    <property type="match status" value="1"/>
</dbReference>
<dbReference type="GO" id="GO:0051287">
    <property type="term" value="F:NAD binding"/>
    <property type="evidence" value="ECO:0007669"/>
    <property type="project" value="InterPro"/>
</dbReference>
<evidence type="ECO:0000256" key="1">
    <source>
        <dbReference type="PIRSR" id="PIRSR500134-1"/>
    </source>
</evidence>
<evidence type="ECO:0000259" key="4">
    <source>
        <dbReference type="SMART" id="SM00984"/>
    </source>
</evidence>
<dbReference type="Proteomes" id="UP000230790">
    <property type="component" value="Unassembled WGS sequence"/>
</dbReference>
<feature type="binding site" evidence="3">
    <location>
        <position position="108"/>
    </location>
    <ligand>
        <name>NAD(+)</name>
        <dbReference type="ChEBI" id="CHEBI:57540"/>
    </ligand>
</feature>
<keyword evidence="3" id="KW-0520">NAD</keyword>
<dbReference type="Gene3D" id="3.40.50.720">
    <property type="entry name" value="NAD(P)-binding Rossmann-like Domain"/>
    <property type="match status" value="2"/>
</dbReference>
<feature type="active site" description="Nucleophile" evidence="1">
    <location>
        <position position="105"/>
    </location>
</feature>
<evidence type="ECO:0000256" key="3">
    <source>
        <dbReference type="PIRSR" id="PIRSR500134-3"/>
    </source>
</evidence>
<comment type="caution">
    <text evidence="5">The sequence shown here is derived from an EMBL/GenBank/DDBJ whole genome shotgun (WGS) entry which is preliminary data.</text>
</comment>
<dbReference type="SUPFAM" id="SSF48179">
    <property type="entry name" value="6-phosphogluconate dehydrogenase C-terminal domain-like"/>
    <property type="match status" value="1"/>
</dbReference>
<evidence type="ECO:0000313" key="5">
    <source>
        <dbReference type="EMBL" id="PJF46094.1"/>
    </source>
</evidence>